<dbReference type="HOGENOM" id="CLU_036176_0_1_5"/>
<organism evidence="5 6">
    <name type="scientific">Parvibaculum lavamentivorans (strain DS-1 / DSM 13023 / NCIMB 13966)</name>
    <dbReference type="NCBI Taxonomy" id="402881"/>
    <lineage>
        <taxon>Bacteria</taxon>
        <taxon>Pseudomonadati</taxon>
        <taxon>Pseudomonadota</taxon>
        <taxon>Alphaproteobacteria</taxon>
        <taxon>Hyphomicrobiales</taxon>
        <taxon>Parvibaculaceae</taxon>
        <taxon>Parvibaculum</taxon>
    </lineage>
</organism>
<keyword evidence="1 4" id="KW-0732">Signal</keyword>
<dbReference type="KEGG" id="pla:Plav_0459"/>
<feature type="binding site" evidence="3">
    <location>
        <position position="211"/>
    </location>
    <ligand>
        <name>substrate</name>
    </ligand>
</feature>
<dbReference type="InterPro" id="IPR026289">
    <property type="entry name" value="SBP_TakP-like"/>
</dbReference>
<dbReference type="AlphaFoldDB" id="A7HQ99"/>
<dbReference type="GO" id="GO:0031317">
    <property type="term" value="C:tripartite ATP-independent periplasmic transporter complex"/>
    <property type="evidence" value="ECO:0007669"/>
    <property type="project" value="InterPro"/>
</dbReference>
<evidence type="ECO:0000256" key="1">
    <source>
        <dbReference type="ARBA" id="ARBA00022729"/>
    </source>
</evidence>
<accession>A7HQ99</accession>
<dbReference type="Pfam" id="PF03480">
    <property type="entry name" value="DctP"/>
    <property type="match status" value="1"/>
</dbReference>
<dbReference type="InterPro" id="IPR038404">
    <property type="entry name" value="TRAP_DctP_sf"/>
</dbReference>
<evidence type="ECO:0000256" key="2">
    <source>
        <dbReference type="PIRSR" id="PIRSR039026-1"/>
    </source>
</evidence>
<keyword evidence="6" id="KW-1185">Reference proteome</keyword>
<dbReference type="CDD" id="cd13604">
    <property type="entry name" value="PBP2_TRAP_ketoacid_lactate_like"/>
    <property type="match status" value="1"/>
</dbReference>
<feature type="binding site" evidence="2">
    <location>
        <position position="174"/>
    </location>
    <ligand>
        <name>substrate</name>
    </ligand>
</feature>
<dbReference type="Gene3D" id="3.40.190.170">
    <property type="entry name" value="Bacterial extracellular solute-binding protein, family 7"/>
    <property type="match status" value="1"/>
</dbReference>
<dbReference type="InterPro" id="IPR018389">
    <property type="entry name" value="DctP_fam"/>
</dbReference>
<evidence type="ECO:0000256" key="3">
    <source>
        <dbReference type="PIRSR" id="PIRSR039026-2"/>
    </source>
</evidence>
<dbReference type="PANTHER" id="PTHR33376:SF5">
    <property type="entry name" value="EXTRACYTOPLASMIC SOLUTE RECEPTOR PROTEIN"/>
    <property type="match status" value="1"/>
</dbReference>
<dbReference type="PANTHER" id="PTHR33376">
    <property type="match status" value="1"/>
</dbReference>
<dbReference type="PIRSF" id="PIRSF039026">
    <property type="entry name" value="SiaP"/>
    <property type="match status" value="1"/>
</dbReference>
<dbReference type="OrthoDB" id="9780733at2"/>
<dbReference type="Gene3D" id="3.40.190.10">
    <property type="entry name" value="Periplasmic binding protein-like II"/>
    <property type="match status" value="1"/>
</dbReference>
<dbReference type="STRING" id="402881.Plav_0459"/>
<feature type="binding site" evidence="2">
    <location>
        <position position="153"/>
    </location>
    <ligand>
        <name>substrate</name>
    </ligand>
</feature>
<reference evidence="5 6" key="1">
    <citation type="journal article" date="2011" name="Stand. Genomic Sci.">
        <title>Complete genome sequence of Parvibaculum lavamentivorans type strain (DS-1(T)).</title>
        <authorList>
            <person name="Schleheck D."/>
            <person name="Weiss M."/>
            <person name="Pitluck S."/>
            <person name="Bruce D."/>
            <person name="Land M.L."/>
            <person name="Han S."/>
            <person name="Saunders E."/>
            <person name="Tapia R."/>
            <person name="Detter C."/>
            <person name="Brettin T."/>
            <person name="Han J."/>
            <person name="Woyke T."/>
            <person name="Goodwin L."/>
            <person name="Pennacchio L."/>
            <person name="Nolan M."/>
            <person name="Cook A.M."/>
            <person name="Kjelleberg S."/>
            <person name="Thomas T."/>
        </authorList>
    </citation>
    <scope>NUCLEOTIDE SEQUENCE [LARGE SCALE GENOMIC DNA]</scope>
    <source>
        <strain evidence="6">DS-1 / DSM 13023 / NCIMB 13966</strain>
    </source>
</reference>
<protein>
    <submittedName>
        <fullName evidence="5">TRAP dicarboxylate transporter-DctP subunit</fullName>
    </submittedName>
</protein>
<dbReference type="GO" id="GO:0046872">
    <property type="term" value="F:metal ion binding"/>
    <property type="evidence" value="ECO:0007669"/>
    <property type="project" value="UniProtKB-KW"/>
</dbReference>
<keyword evidence="3" id="KW-0479">Metal-binding</keyword>
<dbReference type="RefSeq" id="WP_011995373.1">
    <property type="nucleotide sequence ID" value="NC_009719.1"/>
</dbReference>
<dbReference type="Proteomes" id="UP000006377">
    <property type="component" value="Chromosome"/>
</dbReference>
<evidence type="ECO:0000313" key="5">
    <source>
        <dbReference type="EMBL" id="ABS62082.1"/>
    </source>
</evidence>
<evidence type="ECO:0000313" key="6">
    <source>
        <dbReference type="Proteomes" id="UP000006377"/>
    </source>
</evidence>
<sequence length="360" mass="38636">MKRREFLGVAAGAIAMPAIVTAARGDNAIEWRMATAWPKGAPGVGVNAQRLADRIGAMSGGRLTVKLYGAGEIVPPFEVFDAVSQGVCEMGHGTPYYWQGKNPVFHYFTGVPFGLMAHEMAGWLQFGGGQALWEEAYAPFGVLPFYAGSSGVQAGGWFNREIKTLDDLKGLKFRIAGLGGEVMRRLGASVVLTPPGEIFTSMKSKTIDAAEWVGPWNDVAFGLHKVARYYYLPAFHEAGPSLELILSREKFAALPEDLKEVVRGAALASAGETLSDFTFHNIEAFAGLEADGTTEFRQWPEPVAAAMAKVSGEVLAELAATSDLAGRIAGAYGDYLAKARAWSEWSEAAMLSLRNRHPAG</sequence>
<dbReference type="EMBL" id="CP000774">
    <property type="protein sequence ID" value="ABS62082.1"/>
    <property type="molecule type" value="Genomic_DNA"/>
</dbReference>
<proteinExistence type="predicted"/>
<gene>
    <name evidence="5" type="ordered locus">Plav_0459</name>
</gene>
<dbReference type="eggNOG" id="COG4663">
    <property type="taxonomic scope" value="Bacteria"/>
</dbReference>
<feature type="binding site" evidence="3">
    <location>
        <position position="212"/>
    </location>
    <ligand>
        <name>Na(+)</name>
        <dbReference type="ChEBI" id="CHEBI:29101"/>
    </ligand>
</feature>
<feature type="binding site" evidence="3">
    <location>
        <position position="237"/>
    </location>
    <ligand>
        <name>substrate</name>
    </ligand>
</feature>
<feature type="signal peptide" evidence="4">
    <location>
        <begin position="1"/>
        <end position="22"/>
    </location>
</feature>
<dbReference type="GO" id="GO:0055085">
    <property type="term" value="P:transmembrane transport"/>
    <property type="evidence" value="ECO:0007669"/>
    <property type="project" value="InterPro"/>
</dbReference>
<feature type="chain" id="PRO_5002708135" evidence="4">
    <location>
        <begin position="23"/>
        <end position="360"/>
    </location>
</feature>
<evidence type="ECO:0000256" key="4">
    <source>
        <dbReference type="SAM" id="SignalP"/>
    </source>
</evidence>
<name>A7HQ99_PARL1</name>